<protein>
    <recommendedName>
        <fullName evidence="4">EamA family transporter</fullName>
    </recommendedName>
</protein>
<feature type="transmembrane region" description="Helical" evidence="1">
    <location>
        <begin position="26"/>
        <end position="47"/>
    </location>
</feature>
<dbReference type="EMBL" id="JBHTJG010000002">
    <property type="protein sequence ID" value="MFD0945989.1"/>
    <property type="molecule type" value="Genomic_DNA"/>
</dbReference>
<name>A0ABW3H424_9SPHN</name>
<evidence type="ECO:0000313" key="3">
    <source>
        <dbReference type="Proteomes" id="UP001596977"/>
    </source>
</evidence>
<keyword evidence="1" id="KW-0812">Transmembrane</keyword>
<keyword evidence="3" id="KW-1185">Reference proteome</keyword>
<proteinExistence type="predicted"/>
<evidence type="ECO:0000256" key="1">
    <source>
        <dbReference type="SAM" id="Phobius"/>
    </source>
</evidence>
<keyword evidence="1" id="KW-1133">Transmembrane helix</keyword>
<sequence>MKSLNHLPSGLASHDREGRLPPGSGLLIALAVSIAFWGILAVAVFAAR</sequence>
<evidence type="ECO:0008006" key="4">
    <source>
        <dbReference type="Google" id="ProtNLM"/>
    </source>
</evidence>
<reference evidence="3" key="1">
    <citation type="journal article" date="2019" name="Int. J. Syst. Evol. Microbiol.">
        <title>The Global Catalogue of Microorganisms (GCM) 10K type strain sequencing project: providing services to taxonomists for standard genome sequencing and annotation.</title>
        <authorList>
            <consortium name="The Broad Institute Genomics Platform"/>
            <consortium name="The Broad Institute Genome Sequencing Center for Infectious Disease"/>
            <person name="Wu L."/>
            <person name="Ma J."/>
        </authorList>
    </citation>
    <scope>NUCLEOTIDE SEQUENCE [LARGE SCALE GENOMIC DNA]</scope>
    <source>
        <strain evidence="3">CCUG 62982</strain>
    </source>
</reference>
<dbReference type="Proteomes" id="UP001596977">
    <property type="component" value="Unassembled WGS sequence"/>
</dbReference>
<gene>
    <name evidence="2" type="ORF">ACFQ1E_06530</name>
</gene>
<keyword evidence="1" id="KW-0472">Membrane</keyword>
<organism evidence="2 3">
    <name type="scientific">Sphingomonas canadensis</name>
    <dbReference type="NCBI Taxonomy" id="1219257"/>
    <lineage>
        <taxon>Bacteria</taxon>
        <taxon>Pseudomonadati</taxon>
        <taxon>Pseudomonadota</taxon>
        <taxon>Alphaproteobacteria</taxon>
        <taxon>Sphingomonadales</taxon>
        <taxon>Sphingomonadaceae</taxon>
        <taxon>Sphingomonas</taxon>
    </lineage>
</organism>
<comment type="caution">
    <text evidence="2">The sequence shown here is derived from an EMBL/GenBank/DDBJ whole genome shotgun (WGS) entry which is preliminary data.</text>
</comment>
<dbReference type="RefSeq" id="WP_264943214.1">
    <property type="nucleotide sequence ID" value="NZ_JAPDRA010000002.1"/>
</dbReference>
<accession>A0ABW3H424</accession>
<evidence type="ECO:0000313" key="2">
    <source>
        <dbReference type="EMBL" id="MFD0945989.1"/>
    </source>
</evidence>